<reference evidence="1" key="2">
    <citation type="journal article" date="2015" name="Fish Shellfish Immunol.">
        <title>Early steps in the European eel (Anguilla anguilla)-Vibrio vulnificus interaction in the gills: Role of the RtxA13 toxin.</title>
        <authorList>
            <person name="Callol A."/>
            <person name="Pajuelo D."/>
            <person name="Ebbesson L."/>
            <person name="Teles M."/>
            <person name="MacKenzie S."/>
            <person name="Amaro C."/>
        </authorList>
    </citation>
    <scope>NUCLEOTIDE SEQUENCE</scope>
</reference>
<protein>
    <submittedName>
        <fullName evidence="1">Uncharacterized protein</fullName>
    </submittedName>
</protein>
<sequence length="55" mass="6679">MFFRSSWETMAYSLIENFNLISICHALCFSLSFYRLQKGFQENRRWAPVPFPLHF</sequence>
<name>A0A0E9XIA9_ANGAN</name>
<evidence type="ECO:0000313" key="1">
    <source>
        <dbReference type="EMBL" id="JAI02458.1"/>
    </source>
</evidence>
<dbReference type="AlphaFoldDB" id="A0A0E9XIA9"/>
<accession>A0A0E9XIA9</accession>
<organism evidence="1">
    <name type="scientific">Anguilla anguilla</name>
    <name type="common">European freshwater eel</name>
    <name type="synonym">Muraena anguilla</name>
    <dbReference type="NCBI Taxonomy" id="7936"/>
    <lineage>
        <taxon>Eukaryota</taxon>
        <taxon>Metazoa</taxon>
        <taxon>Chordata</taxon>
        <taxon>Craniata</taxon>
        <taxon>Vertebrata</taxon>
        <taxon>Euteleostomi</taxon>
        <taxon>Actinopterygii</taxon>
        <taxon>Neopterygii</taxon>
        <taxon>Teleostei</taxon>
        <taxon>Anguilliformes</taxon>
        <taxon>Anguillidae</taxon>
        <taxon>Anguilla</taxon>
    </lineage>
</organism>
<proteinExistence type="predicted"/>
<dbReference type="EMBL" id="GBXM01006120">
    <property type="protein sequence ID" value="JAI02458.1"/>
    <property type="molecule type" value="Transcribed_RNA"/>
</dbReference>
<reference evidence="1" key="1">
    <citation type="submission" date="2014-11" db="EMBL/GenBank/DDBJ databases">
        <authorList>
            <person name="Amaro Gonzalez C."/>
        </authorList>
    </citation>
    <scope>NUCLEOTIDE SEQUENCE</scope>
</reference>